<dbReference type="Proteomes" id="UP000324222">
    <property type="component" value="Unassembled WGS sequence"/>
</dbReference>
<evidence type="ECO:0000313" key="2">
    <source>
        <dbReference type="Proteomes" id="UP000324222"/>
    </source>
</evidence>
<evidence type="ECO:0000313" key="1">
    <source>
        <dbReference type="EMBL" id="MPC89120.1"/>
    </source>
</evidence>
<organism evidence="1 2">
    <name type="scientific">Portunus trituberculatus</name>
    <name type="common">Swimming crab</name>
    <name type="synonym">Neptunus trituberculatus</name>
    <dbReference type="NCBI Taxonomy" id="210409"/>
    <lineage>
        <taxon>Eukaryota</taxon>
        <taxon>Metazoa</taxon>
        <taxon>Ecdysozoa</taxon>
        <taxon>Arthropoda</taxon>
        <taxon>Crustacea</taxon>
        <taxon>Multicrustacea</taxon>
        <taxon>Malacostraca</taxon>
        <taxon>Eumalacostraca</taxon>
        <taxon>Eucarida</taxon>
        <taxon>Decapoda</taxon>
        <taxon>Pleocyemata</taxon>
        <taxon>Brachyura</taxon>
        <taxon>Eubrachyura</taxon>
        <taxon>Portunoidea</taxon>
        <taxon>Portunidae</taxon>
        <taxon>Portuninae</taxon>
        <taxon>Portunus</taxon>
    </lineage>
</organism>
<comment type="caution">
    <text evidence="1">The sequence shown here is derived from an EMBL/GenBank/DDBJ whole genome shotgun (WGS) entry which is preliminary data.</text>
</comment>
<gene>
    <name evidence="1" type="ORF">E2C01_084053</name>
</gene>
<accession>A0A5B7IX46</accession>
<dbReference type="EMBL" id="VSRR010079974">
    <property type="protein sequence ID" value="MPC89120.1"/>
    <property type="molecule type" value="Genomic_DNA"/>
</dbReference>
<sequence length="103" mass="11441">MKEFFACGNRRCLHPDHCVARGNCVSCGHARHRHPGVLTPSPLMSHVSAGRQSFTIAKHFSNTLPWTRRDAFSNRVSSSHNQPLFLFLSCVTGRDSDNTATCT</sequence>
<proteinExistence type="predicted"/>
<reference evidence="1 2" key="1">
    <citation type="submission" date="2019-05" db="EMBL/GenBank/DDBJ databases">
        <title>Another draft genome of Portunus trituberculatus and its Hox gene families provides insights of decapod evolution.</title>
        <authorList>
            <person name="Jeong J.-H."/>
            <person name="Song I."/>
            <person name="Kim S."/>
            <person name="Choi T."/>
            <person name="Kim D."/>
            <person name="Ryu S."/>
            <person name="Kim W."/>
        </authorList>
    </citation>
    <scope>NUCLEOTIDE SEQUENCE [LARGE SCALE GENOMIC DNA]</scope>
    <source>
        <tissue evidence="1">Muscle</tissue>
    </source>
</reference>
<protein>
    <submittedName>
        <fullName evidence="1">Uncharacterized protein</fullName>
    </submittedName>
</protein>
<keyword evidence="2" id="KW-1185">Reference proteome</keyword>
<name>A0A5B7IX46_PORTR</name>
<dbReference type="AlphaFoldDB" id="A0A5B7IX46"/>